<dbReference type="SUPFAM" id="SSF50939">
    <property type="entry name" value="Sialidases"/>
    <property type="match status" value="1"/>
</dbReference>
<dbReference type="Proteomes" id="UP000199582">
    <property type="component" value="Unassembled WGS sequence"/>
</dbReference>
<dbReference type="EMBL" id="FOAG01000002">
    <property type="protein sequence ID" value="SEK65329.1"/>
    <property type="molecule type" value="Genomic_DNA"/>
</dbReference>
<dbReference type="OrthoDB" id="41724at2"/>
<dbReference type="PANTHER" id="PTHR43752:SF2">
    <property type="entry name" value="BNR_ASP-BOX REPEAT FAMILY PROTEIN"/>
    <property type="match status" value="1"/>
</dbReference>
<dbReference type="InterPro" id="IPR036278">
    <property type="entry name" value="Sialidase_sf"/>
</dbReference>
<feature type="domain" description="Sialidase" evidence="1">
    <location>
        <begin position="74"/>
        <end position="346"/>
    </location>
</feature>
<proteinExistence type="predicted"/>
<sequence length="373" mass="39960">MGAVSLAILALAALSLGLSVVAIRRDVPPDWRFAMPAPLAADGVPRFETLLDHRVTEGQAHSPAIVTRDGGFDVIWFQGSAEAQPDVDIHGARMRWRDEGWQVSQPGRILTRDALSEAFAPGQLVVTLGNTIENEAAPGHLFTTPVSLGGWAMAAVADVEMGAQGPVSARKLNLSPLLNRSFLVKSPMLAYADGSHALPAYFEMGPTYGALVRFDAAGRVRDQRRIGARGAKVIQPMIVPLDVRRAVAFLRDFDRSNVLWISRTTDGGQSWSEAERSAIANPSASVAVLNLGDGQLLMAGNDDPEAPAALILSVSADEGATWRAVHRFEGEGEGALRYPMLRRAGEDIVLVYSTGNKRGIVAHLFTAAWVAAR</sequence>
<dbReference type="STRING" id="1287727.SAMN05443999_1025"/>
<evidence type="ECO:0000313" key="3">
    <source>
        <dbReference type="Proteomes" id="UP000199582"/>
    </source>
</evidence>
<dbReference type="AlphaFoldDB" id="A0A1H7IS96"/>
<evidence type="ECO:0000313" key="2">
    <source>
        <dbReference type="EMBL" id="SEK65329.1"/>
    </source>
</evidence>
<dbReference type="InterPro" id="IPR011040">
    <property type="entry name" value="Sialidase"/>
</dbReference>
<organism evidence="2 3">
    <name type="scientific">Roseovarius azorensis</name>
    <dbReference type="NCBI Taxonomy" id="1287727"/>
    <lineage>
        <taxon>Bacteria</taxon>
        <taxon>Pseudomonadati</taxon>
        <taxon>Pseudomonadota</taxon>
        <taxon>Alphaproteobacteria</taxon>
        <taxon>Rhodobacterales</taxon>
        <taxon>Roseobacteraceae</taxon>
        <taxon>Roseovarius</taxon>
    </lineage>
</organism>
<dbReference type="Pfam" id="PF13088">
    <property type="entry name" value="BNR_2"/>
    <property type="match status" value="1"/>
</dbReference>
<name>A0A1H7IS96_9RHOB</name>
<protein>
    <submittedName>
        <fullName evidence="2">Predicted neuraminidase (Sialidase)</fullName>
    </submittedName>
</protein>
<gene>
    <name evidence="2" type="ORF">SAMN05443999_1025</name>
</gene>
<reference evidence="2 3" key="1">
    <citation type="submission" date="2016-10" db="EMBL/GenBank/DDBJ databases">
        <authorList>
            <person name="de Groot N.N."/>
        </authorList>
    </citation>
    <scope>NUCLEOTIDE SEQUENCE [LARGE SCALE GENOMIC DNA]</scope>
    <source>
        <strain evidence="2 3">DSM 100674</strain>
    </source>
</reference>
<dbReference type="PANTHER" id="PTHR43752">
    <property type="entry name" value="BNR/ASP-BOX REPEAT FAMILY PROTEIN"/>
    <property type="match status" value="1"/>
</dbReference>
<evidence type="ECO:0000259" key="1">
    <source>
        <dbReference type="Pfam" id="PF13088"/>
    </source>
</evidence>
<dbReference type="Gene3D" id="2.120.10.10">
    <property type="match status" value="1"/>
</dbReference>
<accession>A0A1H7IS96</accession>
<keyword evidence="3" id="KW-1185">Reference proteome</keyword>
<dbReference type="CDD" id="cd15482">
    <property type="entry name" value="Sialidase_non-viral"/>
    <property type="match status" value="1"/>
</dbReference>